<comment type="caution">
    <text evidence="1">The sequence shown here is derived from an EMBL/GenBank/DDBJ whole genome shotgun (WGS) entry which is preliminary data.</text>
</comment>
<sequence length="243" mass="27844">MPLLDLPKEIHHEILSHLDEIVDQIACAAAFPLWDSLLQTKALRSTRYSSDEYYRPGFPRIHRIIHDLASQVSCVVKSGTVECYRLRFQKGSWWDNPNLQDTWDISTCCFLDESLIKPAAEPDGGQSWKLDISTISPLSWSYPQTFEFTEATTVREFIDSSTGANINLEGYLEGEGLPLNTYQEIIVSNCRVFGGGRYGEQERHPQDADVIMTATVSLVRRSTKQYQEWMMTDRHLEATRKFT</sequence>
<dbReference type="AlphaFoldDB" id="A0AAV9WMI6"/>
<reference evidence="1 2" key="1">
    <citation type="submission" date="2023-08" db="EMBL/GenBank/DDBJ databases">
        <authorList>
            <person name="Palmer J.M."/>
        </authorList>
    </citation>
    <scope>NUCLEOTIDE SEQUENCE [LARGE SCALE GENOMIC DNA]</scope>
    <source>
        <strain evidence="1 2">TWF481</strain>
    </source>
</reference>
<organism evidence="1 2">
    <name type="scientific">Arthrobotrys musiformis</name>
    <dbReference type="NCBI Taxonomy" id="47236"/>
    <lineage>
        <taxon>Eukaryota</taxon>
        <taxon>Fungi</taxon>
        <taxon>Dikarya</taxon>
        <taxon>Ascomycota</taxon>
        <taxon>Pezizomycotina</taxon>
        <taxon>Orbiliomycetes</taxon>
        <taxon>Orbiliales</taxon>
        <taxon>Orbiliaceae</taxon>
        <taxon>Arthrobotrys</taxon>
    </lineage>
</organism>
<gene>
    <name evidence="1" type="ORF">TWF481_003538</name>
</gene>
<evidence type="ECO:0000313" key="2">
    <source>
        <dbReference type="Proteomes" id="UP001370758"/>
    </source>
</evidence>
<keyword evidence="2" id="KW-1185">Reference proteome</keyword>
<dbReference type="EMBL" id="JAVHJL010000002">
    <property type="protein sequence ID" value="KAK6508768.1"/>
    <property type="molecule type" value="Genomic_DNA"/>
</dbReference>
<name>A0AAV9WMI6_9PEZI</name>
<evidence type="ECO:0000313" key="1">
    <source>
        <dbReference type="EMBL" id="KAK6508768.1"/>
    </source>
</evidence>
<evidence type="ECO:0008006" key="3">
    <source>
        <dbReference type="Google" id="ProtNLM"/>
    </source>
</evidence>
<accession>A0AAV9WMI6</accession>
<protein>
    <recommendedName>
        <fullName evidence="3">F-box domain-containing protein</fullName>
    </recommendedName>
</protein>
<proteinExistence type="predicted"/>
<dbReference type="Proteomes" id="UP001370758">
    <property type="component" value="Unassembled WGS sequence"/>
</dbReference>